<feature type="compositionally biased region" description="Basic and acidic residues" evidence="1">
    <location>
        <begin position="267"/>
        <end position="283"/>
    </location>
</feature>
<reference evidence="2" key="1">
    <citation type="journal article" date="2023" name="Mol. Phylogenet. Evol.">
        <title>Genome-scale phylogeny and comparative genomics of the fungal order Sordariales.</title>
        <authorList>
            <person name="Hensen N."/>
            <person name="Bonometti L."/>
            <person name="Westerberg I."/>
            <person name="Brannstrom I.O."/>
            <person name="Guillou S."/>
            <person name="Cros-Aarteil S."/>
            <person name="Calhoun S."/>
            <person name="Haridas S."/>
            <person name="Kuo A."/>
            <person name="Mondo S."/>
            <person name="Pangilinan J."/>
            <person name="Riley R."/>
            <person name="LaButti K."/>
            <person name="Andreopoulos B."/>
            <person name="Lipzen A."/>
            <person name="Chen C."/>
            <person name="Yan M."/>
            <person name="Daum C."/>
            <person name="Ng V."/>
            <person name="Clum A."/>
            <person name="Steindorff A."/>
            <person name="Ohm R.A."/>
            <person name="Martin F."/>
            <person name="Silar P."/>
            <person name="Natvig D.O."/>
            <person name="Lalanne C."/>
            <person name="Gautier V."/>
            <person name="Ament-Velasquez S.L."/>
            <person name="Kruys A."/>
            <person name="Hutchinson M.I."/>
            <person name="Powell A.J."/>
            <person name="Barry K."/>
            <person name="Miller A.N."/>
            <person name="Grigoriev I.V."/>
            <person name="Debuchy R."/>
            <person name="Gladieux P."/>
            <person name="Hiltunen Thoren M."/>
            <person name="Johannesson H."/>
        </authorList>
    </citation>
    <scope>NUCLEOTIDE SEQUENCE</scope>
    <source>
        <strain evidence="2">CBS 103.79</strain>
    </source>
</reference>
<sequence>RLFGLTAQSPQPIIFPSISTLSLTGVPLTAAMAHALGFNTLRSLTIRDCLGWREFLTRVAESGLPAQLKAFQICDRDGQDPESGLGHTVIADFLSAFEGLEELFISHHGPEHALELWRRVAHHRATLKNFVYHRRAVSLEQASSYRSLYSHDVLDLGVLPEDVCRIEVDPLKNPLAALDLNFMGLCCVPQRLKPILLPFTSKTSLKVLHIRQSRSMLDAFDVPWALFPSRSRRSRLRLASPQSGSGNPIEWASEEADGLDSANSTADPKDADDPSPEKSEEPKLRPEFRQFAEWVFGPHGIRSLQLLVCGNYANNNWPYRVVLERSTGGEGNGLFRDPILRLQRSEAVEAYRDLLGVCPVRNWIGSRV</sequence>
<evidence type="ECO:0000256" key="1">
    <source>
        <dbReference type="SAM" id="MobiDB-lite"/>
    </source>
</evidence>
<comment type="caution">
    <text evidence="2">The sequence shown here is derived from an EMBL/GenBank/DDBJ whole genome shotgun (WGS) entry which is preliminary data.</text>
</comment>
<protein>
    <submittedName>
        <fullName evidence="2">AAA family ATPase</fullName>
    </submittedName>
</protein>
<accession>A0AAN6MCH4</accession>
<name>A0AAN6MCH4_9PEZI</name>
<dbReference type="EMBL" id="MU856166">
    <property type="protein sequence ID" value="KAK3897443.1"/>
    <property type="molecule type" value="Genomic_DNA"/>
</dbReference>
<gene>
    <name evidence="2" type="ORF">C8A05DRAFT_19798</name>
</gene>
<feature type="region of interest" description="Disordered" evidence="1">
    <location>
        <begin position="237"/>
        <end position="283"/>
    </location>
</feature>
<dbReference type="Proteomes" id="UP001303889">
    <property type="component" value="Unassembled WGS sequence"/>
</dbReference>
<organism evidence="2 3">
    <name type="scientific">Staphylotrichum tortipilum</name>
    <dbReference type="NCBI Taxonomy" id="2831512"/>
    <lineage>
        <taxon>Eukaryota</taxon>
        <taxon>Fungi</taxon>
        <taxon>Dikarya</taxon>
        <taxon>Ascomycota</taxon>
        <taxon>Pezizomycotina</taxon>
        <taxon>Sordariomycetes</taxon>
        <taxon>Sordariomycetidae</taxon>
        <taxon>Sordariales</taxon>
        <taxon>Chaetomiaceae</taxon>
        <taxon>Staphylotrichum</taxon>
    </lineage>
</organism>
<proteinExistence type="predicted"/>
<reference evidence="2" key="2">
    <citation type="submission" date="2023-05" db="EMBL/GenBank/DDBJ databases">
        <authorList>
            <consortium name="Lawrence Berkeley National Laboratory"/>
            <person name="Steindorff A."/>
            <person name="Hensen N."/>
            <person name="Bonometti L."/>
            <person name="Westerberg I."/>
            <person name="Brannstrom I.O."/>
            <person name="Guillou S."/>
            <person name="Cros-Aarteil S."/>
            <person name="Calhoun S."/>
            <person name="Haridas S."/>
            <person name="Kuo A."/>
            <person name="Mondo S."/>
            <person name="Pangilinan J."/>
            <person name="Riley R."/>
            <person name="Labutti K."/>
            <person name="Andreopoulos B."/>
            <person name="Lipzen A."/>
            <person name="Chen C."/>
            <person name="Yanf M."/>
            <person name="Daum C."/>
            <person name="Ng V."/>
            <person name="Clum A."/>
            <person name="Ohm R."/>
            <person name="Martin F."/>
            <person name="Silar P."/>
            <person name="Natvig D."/>
            <person name="Lalanne C."/>
            <person name="Gautier V."/>
            <person name="Ament-Velasquez S.L."/>
            <person name="Kruys A."/>
            <person name="Hutchinson M.I."/>
            <person name="Powell A.J."/>
            <person name="Barry K."/>
            <person name="Miller A.N."/>
            <person name="Grigoriev I.V."/>
            <person name="Debuchy R."/>
            <person name="Gladieux P."/>
            <person name="Thoren M.H."/>
            <person name="Johannesson H."/>
        </authorList>
    </citation>
    <scope>NUCLEOTIDE SEQUENCE</scope>
    <source>
        <strain evidence="2">CBS 103.79</strain>
    </source>
</reference>
<evidence type="ECO:0000313" key="3">
    <source>
        <dbReference type="Proteomes" id="UP001303889"/>
    </source>
</evidence>
<dbReference type="AlphaFoldDB" id="A0AAN6MCH4"/>
<feature type="non-terminal residue" evidence="2">
    <location>
        <position position="1"/>
    </location>
</feature>
<keyword evidence="3" id="KW-1185">Reference proteome</keyword>
<evidence type="ECO:0000313" key="2">
    <source>
        <dbReference type="EMBL" id="KAK3897443.1"/>
    </source>
</evidence>